<dbReference type="STRING" id="555875.SAMN04488124_3064"/>
<dbReference type="GO" id="GO:0004556">
    <property type="term" value="F:alpha-amylase activity"/>
    <property type="evidence" value="ECO:0007669"/>
    <property type="project" value="TreeGrafter"/>
</dbReference>
<organism evidence="5 6">
    <name type="scientific">Halogeometricum limi</name>
    <dbReference type="NCBI Taxonomy" id="555875"/>
    <lineage>
        <taxon>Archaea</taxon>
        <taxon>Methanobacteriati</taxon>
        <taxon>Methanobacteriota</taxon>
        <taxon>Stenosarchaea group</taxon>
        <taxon>Halobacteria</taxon>
        <taxon>Halobacteriales</taxon>
        <taxon>Haloferacaceae</taxon>
        <taxon>Halogeometricum</taxon>
    </lineage>
</organism>
<keyword evidence="6" id="KW-1185">Reference proteome</keyword>
<dbReference type="SUPFAM" id="SSF51445">
    <property type="entry name" value="(Trans)glycosidases"/>
    <property type="match status" value="1"/>
</dbReference>
<dbReference type="GO" id="GO:0009313">
    <property type="term" value="P:oligosaccharide catabolic process"/>
    <property type="evidence" value="ECO:0007669"/>
    <property type="project" value="TreeGrafter"/>
</dbReference>
<dbReference type="CDD" id="cd11333">
    <property type="entry name" value="AmyAc_SI_OligoGlu_DGase"/>
    <property type="match status" value="1"/>
</dbReference>
<dbReference type="NCBIfam" id="NF008183">
    <property type="entry name" value="PRK10933.1"/>
    <property type="match status" value="1"/>
</dbReference>
<dbReference type="RefSeq" id="WP_089882542.1">
    <property type="nucleotide sequence ID" value="NZ_FOYS01000005.1"/>
</dbReference>
<dbReference type="InterPro" id="IPR013780">
    <property type="entry name" value="Glyco_hydro_b"/>
</dbReference>
<dbReference type="PANTHER" id="PTHR10357">
    <property type="entry name" value="ALPHA-AMYLASE FAMILY MEMBER"/>
    <property type="match status" value="1"/>
</dbReference>
<dbReference type="FunFam" id="3.90.400.10:FF:000002">
    <property type="entry name" value="Sucrose isomerase"/>
    <property type="match status" value="1"/>
</dbReference>
<gene>
    <name evidence="5" type="ORF">SAMN04488124_3064</name>
</gene>
<dbReference type="Pfam" id="PF00128">
    <property type="entry name" value="Alpha-amylase"/>
    <property type="match status" value="1"/>
</dbReference>
<sequence>MARRDSDVTAQCASTAIDRRWWKEAVVYQVYPRSFNDSNGDGIGDIRGVTEKADYLDALGVDVVWLCPVYDSPNDDNGYDIRDYRSILDEFGTMADWEALLSTLHDRDIRLIMDLVVNHTSAEHEWFRRSRRREEGYEDYYYWRDGSPDEPPNNWDSIFGGPAWTYDDEREQWYLHLFHETQPDLNWRTPAVREDVKEMVRWWLEKGIDGFRMDAINFLSKTEGLPDGDPEAFLTGAEHYSHGPRIHEYLQELHDDVLADYDAMTAGEMGLTTVEQAASYLEDGGGGLDMVFQFNHMDIDAGEGGSWTGEGWGEWSLTDLKDVMTRCQKELAEPHWDAVFLGNHDNPRIVSRFGDDEDYREESAKLIATFLLTLRGTPYIYQGEEIGMTNDVFTGLDELDDPMTIGHVEDALASGEIDSFDDVADAVNYRSRDHARTPMQWTDGENAGFTDGDPWFRTNANAADINVAAARAGEDSVWHHYRRLVELRHDEETLVYGDYELLLPEDERVYAYTRTLGDETILVVLNWSADETTFDAQGTVVDTADATMLLGNYDDAPEDPAGAEFRPYEAVVYRL</sequence>
<evidence type="ECO:0000256" key="1">
    <source>
        <dbReference type="ARBA" id="ARBA00008061"/>
    </source>
</evidence>
<reference evidence="6" key="1">
    <citation type="submission" date="2016-10" db="EMBL/GenBank/DDBJ databases">
        <authorList>
            <person name="Varghese N."/>
            <person name="Submissions S."/>
        </authorList>
    </citation>
    <scope>NUCLEOTIDE SEQUENCE [LARGE SCALE GENOMIC DNA]</scope>
    <source>
        <strain evidence="6">CGMCC 1.8711</strain>
    </source>
</reference>
<feature type="domain" description="Glycosyl hydrolase family 13 catalytic" evidence="4">
    <location>
        <begin position="29"/>
        <end position="436"/>
    </location>
</feature>
<dbReference type="Gene3D" id="2.60.40.1180">
    <property type="entry name" value="Golgi alpha-mannosidase II"/>
    <property type="match status" value="1"/>
</dbReference>
<dbReference type="InterPro" id="IPR032091">
    <property type="entry name" value="Malt_amylase-like_C"/>
</dbReference>
<dbReference type="Pfam" id="PF16657">
    <property type="entry name" value="Malt_amylase_C"/>
    <property type="match status" value="1"/>
</dbReference>
<name>A0A1I6ID29_9EURY</name>
<dbReference type="OrthoDB" id="18347at2157"/>
<evidence type="ECO:0000256" key="3">
    <source>
        <dbReference type="ARBA" id="ARBA00023295"/>
    </source>
</evidence>
<evidence type="ECO:0000313" key="6">
    <source>
        <dbReference type="Proteomes" id="UP000243250"/>
    </source>
</evidence>
<protein>
    <submittedName>
        <fullName evidence="5">Oligo-1,6-glucosidase</fullName>
    </submittedName>
</protein>
<accession>A0A1I6ID29</accession>
<dbReference type="Gene3D" id="3.20.20.80">
    <property type="entry name" value="Glycosidases"/>
    <property type="match status" value="1"/>
</dbReference>
<comment type="similarity">
    <text evidence="1">Belongs to the glycosyl hydrolase 13 family.</text>
</comment>
<evidence type="ECO:0000313" key="5">
    <source>
        <dbReference type="EMBL" id="SFR64586.1"/>
    </source>
</evidence>
<proteinExistence type="inferred from homology"/>
<dbReference type="Proteomes" id="UP000243250">
    <property type="component" value="Unassembled WGS sequence"/>
</dbReference>
<dbReference type="Gene3D" id="3.90.400.10">
    <property type="entry name" value="Oligo-1,6-glucosidase, Domain 2"/>
    <property type="match status" value="1"/>
</dbReference>
<dbReference type="SUPFAM" id="SSF51011">
    <property type="entry name" value="Glycosyl hydrolase domain"/>
    <property type="match status" value="1"/>
</dbReference>
<dbReference type="EMBL" id="FOYS01000005">
    <property type="protein sequence ID" value="SFR64586.1"/>
    <property type="molecule type" value="Genomic_DNA"/>
</dbReference>
<evidence type="ECO:0000259" key="4">
    <source>
        <dbReference type="SMART" id="SM00642"/>
    </source>
</evidence>
<dbReference type="InterPro" id="IPR017853">
    <property type="entry name" value="GH"/>
</dbReference>
<dbReference type="PANTHER" id="PTHR10357:SF184">
    <property type="entry name" value="OLIGO-1,6-GLUCOSIDASE 1"/>
    <property type="match status" value="1"/>
</dbReference>
<dbReference type="SMART" id="SM00642">
    <property type="entry name" value="Aamy"/>
    <property type="match status" value="1"/>
</dbReference>
<dbReference type="FunFam" id="3.20.20.80:FF:000064">
    <property type="entry name" value="Oligo-1,6-glucosidase"/>
    <property type="match status" value="2"/>
</dbReference>
<dbReference type="InterPro" id="IPR006047">
    <property type="entry name" value="GH13_cat_dom"/>
</dbReference>
<keyword evidence="3" id="KW-0326">Glycosidase</keyword>
<keyword evidence="2" id="KW-0378">Hydrolase</keyword>
<dbReference type="FunFam" id="2.60.40.1180:FF:000007">
    <property type="entry name" value="Sucrose isomerase"/>
    <property type="match status" value="1"/>
</dbReference>
<dbReference type="AlphaFoldDB" id="A0A1I6ID29"/>
<dbReference type="InterPro" id="IPR045857">
    <property type="entry name" value="O16G_dom_2"/>
</dbReference>
<evidence type="ECO:0000256" key="2">
    <source>
        <dbReference type="ARBA" id="ARBA00022801"/>
    </source>
</evidence>